<evidence type="ECO:0000313" key="3">
    <source>
        <dbReference type="Proteomes" id="UP000596660"/>
    </source>
</evidence>
<dbReference type="EnsemblPlants" id="AUR62025244-RA">
    <property type="protein sequence ID" value="AUR62025244-RA:cds"/>
    <property type="gene ID" value="AUR62025244"/>
</dbReference>
<proteinExistence type="predicted"/>
<reference evidence="2" key="2">
    <citation type="submission" date="2021-03" db="UniProtKB">
        <authorList>
            <consortium name="EnsemblPlants"/>
        </authorList>
    </citation>
    <scope>IDENTIFICATION</scope>
</reference>
<dbReference type="PANTHER" id="PTHR33595">
    <property type="entry name" value="VON WILLEBRAND FACTOR A DOMAIN PROTEIN"/>
    <property type="match status" value="1"/>
</dbReference>
<feature type="region of interest" description="Disordered" evidence="1">
    <location>
        <begin position="45"/>
        <end position="64"/>
    </location>
</feature>
<sequence length="107" mass="11196">MADGGGGECCIARWGGGGHVAASGYNTTSKMDMIMLKFRPIAPKPVSGTAPASEGGSGSSGNHQLAWRDLRAPANKVVVEFSRDRQVEDQSIDLQVVDGEICMGMGR</sequence>
<organism evidence="2 3">
    <name type="scientific">Chenopodium quinoa</name>
    <name type="common">Quinoa</name>
    <dbReference type="NCBI Taxonomy" id="63459"/>
    <lineage>
        <taxon>Eukaryota</taxon>
        <taxon>Viridiplantae</taxon>
        <taxon>Streptophyta</taxon>
        <taxon>Embryophyta</taxon>
        <taxon>Tracheophyta</taxon>
        <taxon>Spermatophyta</taxon>
        <taxon>Magnoliopsida</taxon>
        <taxon>eudicotyledons</taxon>
        <taxon>Gunneridae</taxon>
        <taxon>Pentapetalae</taxon>
        <taxon>Caryophyllales</taxon>
        <taxon>Chenopodiaceae</taxon>
        <taxon>Chenopodioideae</taxon>
        <taxon>Atripliceae</taxon>
        <taxon>Chenopodium</taxon>
    </lineage>
</organism>
<dbReference type="Gramene" id="AUR62025244-RA">
    <property type="protein sequence ID" value="AUR62025244-RA:cds"/>
    <property type="gene ID" value="AUR62025244"/>
</dbReference>
<keyword evidence="3" id="KW-1185">Reference proteome</keyword>
<evidence type="ECO:0000256" key="1">
    <source>
        <dbReference type="SAM" id="MobiDB-lite"/>
    </source>
</evidence>
<name>A0A803M8L8_CHEQI</name>
<accession>A0A803M8L8</accession>
<dbReference type="Proteomes" id="UP000596660">
    <property type="component" value="Unplaced"/>
</dbReference>
<dbReference type="AlphaFoldDB" id="A0A803M8L8"/>
<protein>
    <submittedName>
        <fullName evidence="2">Uncharacterized protein</fullName>
    </submittedName>
</protein>
<evidence type="ECO:0000313" key="2">
    <source>
        <dbReference type="EnsemblPlants" id="AUR62025244-RA:cds"/>
    </source>
</evidence>
<dbReference type="PANTHER" id="PTHR33595:SF7">
    <property type="entry name" value="OS12G0242500 PROTEIN"/>
    <property type="match status" value="1"/>
</dbReference>
<reference evidence="2" key="1">
    <citation type="journal article" date="2017" name="Nature">
        <title>The genome of Chenopodium quinoa.</title>
        <authorList>
            <person name="Jarvis D.E."/>
            <person name="Ho Y.S."/>
            <person name="Lightfoot D.J."/>
            <person name="Schmoeckel S.M."/>
            <person name="Li B."/>
            <person name="Borm T.J.A."/>
            <person name="Ohyanagi H."/>
            <person name="Mineta K."/>
            <person name="Michell C.T."/>
            <person name="Saber N."/>
            <person name="Kharbatia N.M."/>
            <person name="Rupper R.R."/>
            <person name="Sharp A.R."/>
            <person name="Dally N."/>
            <person name="Boughton B.A."/>
            <person name="Woo Y.H."/>
            <person name="Gao G."/>
            <person name="Schijlen E.G.W.M."/>
            <person name="Guo X."/>
            <person name="Momin A.A."/>
            <person name="Negrao S."/>
            <person name="Al-Babili S."/>
            <person name="Gehring C."/>
            <person name="Roessner U."/>
            <person name="Jung C."/>
            <person name="Murphy K."/>
            <person name="Arold S.T."/>
            <person name="Gojobori T."/>
            <person name="van der Linden C.G."/>
            <person name="van Loo E.N."/>
            <person name="Jellen E.N."/>
            <person name="Maughan P.J."/>
            <person name="Tester M."/>
        </authorList>
    </citation>
    <scope>NUCLEOTIDE SEQUENCE [LARGE SCALE GENOMIC DNA]</scope>
    <source>
        <strain evidence="2">cv. PI 614886</strain>
    </source>
</reference>